<proteinExistence type="predicted"/>
<sequence>MDPNPDFKKARKWNQERLRPIHINNLTITKVKFNHGNKTYDFEKVGTLKGQFLGGLNEFISIVKILPPQLTQPILNHFPKCMRSEINRIITEQEFISLKETLLSDLLSDWKVLEPPVERCMHSIAIVDENGLKKVAKTAIYHGICGAIKEIQMILGTSNKIEEDNPFLVSPATEITTSNDVIKDGDTYHPAREIVSRASRQHRILAIGASDKAEGDWHFTDKHDLAKDLTWGKEFSLCERAGSKIENGKKILDNTFKVQKPCEICIKPLWNQYPKQGWMVIGLWSSPSSN</sequence>
<keyword evidence="2" id="KW-1185">Reference proteome</keyword>
<protein>
    <submittedName>
        <fullName evidence="1">Uncharacterized protein</fullName>
    </submittedName>
</protein>
<accession>A0A397VJA6</accession>
<reference evidence="1 2" key="1">
    <citation type="submission" date="2018-06" db="EMBL/GenBank/DDBJ databases">
        <title>Comparative genomics reveals the genomic features of Rhizophagus irregularis, R. cerebriforme, R. diaphanum and Gigaspora rosea, and their symbiotic lifestyle signature.</title>
        <authorList>
            <person name="Morin E."/>
            <person name="San Clemente H."/>
            <person name="Chen E.C.H."/>
            <person name="De La Providencia I."/>
            <person name="Hainaut M."/>
            <person name="Kuo A."/>
            <person name="Kohler A."/>
            <person name="Murat C."/>
            <person name="Tang N."/>
            <person name="Roy S."/>
            <person name="Loubradou J."/>
            <person name="Henrissat B."/>
            <person name="Grigoriev I.V."/>
            <person name="Corradi N."/>
            <person name="Roux C."/>
            <person name="Martin F.M."/>
        </authorList>
    </citation>
    <scope>NUCLEOTIDE SEQUENCE [LARGE SCALE GENOMIC DNA]</scope>
    <source>
        <strain evidence="1 2">DAOM 194757</strain>
    </source>
</reference>
<dbReference type="OrthoDB" id="2402830at2759"/>
<organism evidence="1 2">
    <name type="scientific">Gigaspora rosea</name>
    <dbReference type="NCBI Taxonomy" id="44941"/>
    <lineage>
        <taxon>Eukaryota</taxon>
        <taxon>Fungi</taxon>
        <taxon>Fungi incertae sedis</taxon>
        <taxon>Mucoromycota</taxon>
        <taxon>Glomeromycotina</taxon>
        <taxon>Glomeromycetes</taxon>
        <taxon>Diversisporales</taxon>
        <taxon>Gigasporaceae</taxon>
        <taxon>Gigaspora</taxon>
    </lineage>
</organism>
<evidence type="ECO:0000313" key="1">
    <source>
        <dbReference type="EMBL" id="RIB22565.1"/>
    </source>
</evidence>
<dbReference type="Proteomes" id="UP000266673">
    <property type="component" value="Unassembled WGS sequence"/>
</dbReference>
<dbReference type="AlphaFoldDB" id="A0A397VJA6"/>
<evidence type="ECO:0000313" key="2">
    <source>
        <dbReference type="Proteomes" id="UP000266673"/>
    </source>
</evidence>
<gene>
    <name evidence="1" type="ORF">C2G38_2033470</name>
</gene>
<comment type="caution">
    <text evidence="1">The sequence shown here is derived from an EMBL/GenBank/DDBJ whole genome shotgun (WGS) entry which is preliminary data.</text>
</comment>
<dbReference type="EMBL" id="QKWP01000303">
    <property type="protein sequence ID" value="RIB22565.1"/>
    <property type="molecule type" value="Genomic_DNA"/>
</dbReference>
<name>A0A397VJA6_9GLOM</name>